<comment type="caution">
    <text evidence="2">The sequence shown here is derived from an EMBL/GenBank/DDBJ whole genome shotgun (WGS) entry which is preliminary data.</text>
</comment>
<evidence type="ECO:0000313" key="2">
    <source>
        <dbReference type="EMBL" id="KAK7788753.1"/>
    </source>
</evidence>
<keyword evidence="3" id="KW-1185">Reference proteome</keyword>
<proteinExistence type="predicted"/>
<dbReference type="AlphaFoldDB" id="A0AAN9YVL0"/>
<dbReference type="InterPro" id="IPR052270">
    <property type="entry name" value="CACF_protein"/>
</dbReference>
<sequence>MDKFIKSENIINSDAELLEQDKDNLLPCNSVTLANFRHEMMKKAKKEETTQKFDEMSETERIILSEEIEKLTRNQKLYLMERTFKKQLKSAKKTVSLPSFQMIDQENKKETDILSSMFPCLDKSETHQFAHNASLTYQANDHSLINNDSNVYMSQEALHKLEKAVDMYKMLHHGTRMTDYNKSDISSSINKSKHMFHGSLNPDSNKLKESEFSATYPPIITPRRDSIRNKYQTITYSYTYNSPNKVSPPCGKTDMQITSLENEKPVLLYTENSNSQEVDSEETLLHFPIKDKELEVARKEKSLAIKSYNEKSRMTNTECKHGSQQVQNVSRNIENSEKLSLMKRDSSLVYTKRITQKCWETWRAYVQCTCSRKAFSDERKIRQAKIQDFIDVLRRQREITDINDRISETGTQKEKYLNPELNRHNQGFKIVASQRHKEILKENEANKAFSASHRLKRNNVTQSTHSNCHTSGFSDANICKCSGLKQTTCICHRYEAQQHIISQQKKQLEVQKKLIDGLKLENLNKDAKLSATQALDNLKSHDLGGFLNDITQTNKIKKGQNSTHQIPILLGQMQQREKWRKMMRERKEQMYKERLLKKELELQNQQRAEEEERKRIENEIKEKRRLRLQAEKRKQLAKEKTEDSMQKAREHYEKKLLQKGFATLKNVVIEEKEKIFLMNEYYKRRILVRHFYEWQHYVTNLAKHKNSLTTSCYNNLLLRKGFTAFLKVHAEKIQNEQVADDFYYLQLVKLAFSKLQMYSYRQQMIRDNLEQQAEKFYHRKLLKSALKAWRLLPSVLEEEREKEKRKEFWRQKVREILPDFSPALEESY</sequence>
<dbReference type="EMBL" id="JAZDUA010000938">
    <property type="protein sequence ID" value="KAK7788753.1"/>
    <property type="molecule type" value="Genomic_DNA"/>
</dbReference>
<evidence type="ECO:0000256" key="1">
    <source>
        <dbReference type="SAM" id="Coils"/>
    </source>
</evidence>
<organism evidence="2 3">
    <name type="scientific">Gryllus longicercus</name>
    <dbReference type="NCBI Taxonomy" id="2509291"/>
    <lineage>
        <taxon>Eukaryota</taxon>
        <taxon>Metazoa</taxon>
        <taxon>Ecdysozoa</taxon>
        <taxon>Arthropoda</taxon>
        <taxon>Hexapoda</taxon>
        <taxon>Insecta</taxon>
        <taxon>Pterygota</taxon>
        <taxon>Neoptera</taxon>
        <taxon>Polyneoptera</taxon>
        <taxon>Orthoptera</taxon>
        <taxon>Ensifera</taxon>
        <taxon>Gryllidea</taxon>
        <taxon>Grylloidea</taxon>
        <taxon>Gryllidae</taxon>
        <taxon>Gryllinae</taxon>
        <taxon>Gryllus</taxon>
    </lineage>
</organism>
<dbReference type="PANTHER" id="PTHR22028:SF5">
    <property type="entry name" value="COILED-COIL DOMAIN-CONTAINING PROTEIN 191"/>
    <property type="match status" value="1"/>
</dbReference>
<feature type="coiled-coil region" evidence="1">
    <location>
        <begin position="592"/>
        <end position="640"/>
    </location>
</feature>
<dbReference type="PANTHER" id="PTHR22028">
    <property type="entry name" value="SFI1 SPINDLE BODY DOMAIN-CONTAINING PROTEIN-RELATED"/>
    <property type="match status" value="1"/>
</dbReference>
<gene>
    <name evidence="2" type="ORF">R5R35_014437</name>
</gene>
<accession>A0AAN9YVL0</accession>
<name>A0AAN9YVL0_9ORTH</name>
<evidence type="ECO:0000313" key="3">
    <source>
        <dbReference type="Proteomes" id="UP001378592"/>
    </source>
</evidence>
<keyword evidence="1" id="KW-0175">Coiled coil</keyword>
<reference evidence="2 3" key="1">
    <citation type="submission" date="2024-03" db="EMBL/GenBank/DDBJ databases">
        <title>The genome assembly and annotation of the cricket Gryllus longicercus Weissman &amp; Gray.</title>
        <authorList>
            <person name="Szrajer S."/>
            <person name="Gray D."/>
            <person name="Ylla G."/>
        </authorList>
    </citation>
    <scope>NUCLEOTIDE SEQUENCE [LARGE SCALE GENOMIC DNA]</scope>
    <source>
        <strain evidence="2">DAG 2021-001</strain>
        <tissue evidence="2">Whole body minus gut</tissue>
    </source>
</reference>
<dbReference type="Proteomes" id="UP001378592">
    <property type="component" value="Unassembled WGS sequence"/>
</dbReference>
<protein>
    <submittedName>
        <fullName evidence="2">Uncharacterized protein</fullName>
    </submittedName>
</protein>